<dbReference type="EMBL" id="QOQW01000002">
    <property type="protein sequence ID" value="RCK81376.1"/>
    <property type="molecule type" value="Genomic_DNA"/>
</dbReference>
<evidence type="ECO:0000313" key="8">
    <source>
        <dbReference type="Proteomes" id="UP000252355"/>
    </source>
</evidence>
<evidence type="ECO:0000256" key="4">
    <source>
        <dbReference type="ARBA" id="ARBA00023004"/>
    </source>
</evidence>
<dbReference type="Gene3D" id="2.20.28.10">
    <property type="match status" value="1"/>
</dbReference>
<comment type="caution">
    <text evidence="7">The sequence shown here is derived from an EMBL/GenBank/DDBJ whole genome shotgun (WGS) entry which is preliminary data.</text>
</comment>
<dbReference type="GO" id="GO:0009055">
    <property type="term" value="F:electron transfer activity"/>
    <property type="evidence" value="ECO:0007669"/>
    <property type="project" value="TreeGrafter"/>
</dbReference>
<evidence type="ECO:0000256" key="1">
    <source>
        <dbReference type="ARBA" id="ARBA00022448"/>
    </source>
</evidence>
<dbReference type="InterPro" id="IPR018527">
    <property type="entry name" value="Rubredoxin_Fe_BS"/>
</dbReference>
<dbReference type="PRINTS" id="PR00163">
    <property type="entry name" value="RUBREDOXIN"/>
</dbReference>
<protein>
    <recommendedName>
        <fullName evidence="5">Rubredoxin</fullName>
    </recommendedName>
</protein>
<dbReference type="InterPro" id="IPR024934">
    <property type="entry name" value="Rubredoxin-like_dom"/>
</dbReference>
<dbReference type="PROSITE" id="PS00202">
    <property type="entry name" value="RUBREDOXIN"/>
    <property type="match status" value="1"/>
</dbReference>
<keyword evidence="1" id="KW-0813">Transport</keyword>
<dbReference type="Pfam" id="PF00301">
    <property type="entry name" value="Rubredoxin"/>
    <property type="match status" value="1"/>
</dbReference>
<dbReference type="PROSITE" id="PS50903">
    <property type="entry name" value="RUBREDOXIN_LIKE"/>
    <property type="match status" value="1"/>
</dbReference>
<evidence type="ECO:0000313" key="7">
    <source>
        <dbReference type="EMBL" id="RCK81376.1"/>
    </source>
</evidence>
<dbReference type="InterPro" id="IPR050526">
    <property type="entry name" value="Rubredoxin_ET"/>
</dbReference>
<dbReference type="SUPFAM" id="SSF57802">
    <property type="entry name" value="Rubredoxin-like"/>
    <property type="match status" value="1"/>
</dbReference>
<dbReference type="InterPro" id="IPR024935">
    <property type="entry name" value="Rubredoxin_dom"/>
</dbReference>
<evidence type="ECO:0000259" key="6">
    <source>
        <dbReference type="PROSITE" id="PS50903"/>
    </source>
</evidence>
<name>A0A367ZTK3_9BACT</name>
<proteinExistence type="inferred from homology"/>
<dbReference type="AlphaFoldDB" id="A0A367ZTK3"/>
<dbReference type="PANTHER" id="PTHR47627">
    <property type="entry name" value="RUBREDOXIN"/>
    <property type="match status" value="1"/>
</dbReference>
<dbReference type="CDD" id="cd00730">
    <property type="entry name" value="rubredoxin"/>
    <property type="match status" value="1"/>
</dbReference>
<evidence type="ECO:0000256" key="2">
    <source>
        <dbReference type="ARBA" id="ARBA00022723"/>
    </source>
</evidence>
<keyword evidence="4 5" id="KW-0408">Iron</keyword>
<reference evidence="7 8" key="1">
    <citation type="submission" date="2018-05" db="EMBL/GenBank/DDBJ databases">
        <title>A metagenomic window into the 2 km-deep terrestrial subsurface aquifer revealed taxonomically and functionally diverse microbial community comprising novel uncultured bacterial lineages.</title>
        <authorList>
            <person name="Kadnikov V.V."/>
            <person name="Mardanov A.V."/>
            <person name="Beletsky A.V."/>
            <person name="Banks D."/>
            <person name="Pimenov N.V."/>
            <person name="Frank Y.A."/>
            <person name="Karnachuk O.V."/>
            <person name="Ravin N.V."/>
        </authorList>
    </citation>
    <scope>NUCLEOTIDE SEQUENCE [LARGE SCALE GENOMIC DNA]</scope>
    <source>
        <strain evidence="7">BY5</strain>
    </source>
</reference>
<evidence type="ECO:0000256" key="5">
    <source>
        <dbReference type="RuleBase" id="RU003820"/>
    </source>
</evidence>
<feature type="domain" description="Rubredoxin-like" evidence="6">
    <location>
        <begin position="1"/>
        <end position="45"/>
    </location>
</feature>
<comment type="cofactor">
    <cofactor evidence="5">
        <name>Fe(3+)</name>
        <dbReference type="ChEBI" id="CHEBI:29034"/>
    </cofactor>
</comment>
<evidence type="ECO:0000256" key="3">
    <source>
        <dbReference type="ARBA" id="ARBA00022982"/>
    </source>
</evidence>
<organism evidence="7 8">
    <name type="scientific">Candidatus Ozemobacter sibiricus</name>
    <dbReference type="NCBI Taxonomy" id="2268124"/>
    <lineage>
        <taxon>Bacteria</taxon>
        <taxon>Candidatus Ozemobacteria</taxon>
        <taxon>Candidatus Ozemobacterales</taxon>
        <taxon>Candidatus Ozemobacteraceae</taxon>
        <taxon>Candidatus Ozemobacter</taxon>
    </lineage>
</organism>
<keyword evidence="3 5" id="KW-0249">Electron transport</keyword>
<comment type="similarity">
    <text evidence="5">Belongs to the rubredoxin family.</text>
</comment>
<dbReference type="PANTHER" id="PTHR47627:SF1">
    <property type="entry name" value="RUBREDOXIN-1-RELATED"/>
    <property type="match status" value="1"/>
</dbReference>
<dbReference type="GO" id="GO:0043448">
    <property type="term" value="P:alkane catabolic process"/>
    <property type="evidence" value="ECO:0007669"/>
    <property type="project" value="TreeGrafter"/>
</dbReference>
<dbReference type="Proteomes" id="UP000252355">
    <property type="component" value="Unassembled WGS sequence"/>
</dbReference>
<accession>A0A367ZTK3</accession>
<gene>
    <name evidence="7" type="ORF">OZSIB_2245</name>
</gene>
<keyword evidence="2 5" id="KW-0479">Metal-binding</keyword>
<dbReference type="GO" id="GO:0005506">
    <property type="term" value="F:iron ion binding"/>
    <property type="evidence" value="ECO:0007669"/>
    <property type="project" value="UniProtKB-UniRule"/>
</dbReference>
<sequence length="45" mass="5099">MKKYVCDACGYVYDPAEHNNVPFEKLPDDWTCPVCGVGKDMFSPQ</sequence>